<protein>
    <submittedName>
        <fullName evidence="1">10972_t:CDS:1</fullName>
    </submittedName>
</protein>
<accession>A0ACA9P7X2</accession>
<dbReference type="Proteomes" id="UP000789525">
    <property type="component" value="Unassembled WGS sequence"/>
</dbReference>
<evidence type="ECO:0000313" key="1">
    <source>
        <dbReference type="EMBL" id="CAG8688554.1"/>
    </source>
</evidence>
<sequence>MTEAPPKDPEYEYVIMLLNAKTSNPREKKYSSDFFEASISYVLKHFNANHAKHLLCTPELTDIVIEMIPLFLIENPDGTEVGMVNTFEYEYEYDTQLERISGRGI</sequence>
<name>A0ACA9P7X2_9GLOM</name>
<keyword evidence="2" id="KW-1185">Reference proteome</keyword>
<gene>
    <name evidence="1" type="ORF">ACOLOM_LOCUS9714</name>
</gene>
<proteinExistence type="predicted"/>
<evidence type="ECO:0000313" key="2">
    <source>
        <dbReference type="Proteomes" id="UP000789525"/>
    </source>
</evidence>
<reference evidence="1" key="1">
    <citation type="submission" date="2021-06" db="EMBL/GenBank/DDBJ databases">
        <authorList>
            <person name="Kallberg Y."/>
            <person name="Tangrot J."/>
            <person name="Rosling A."/>
        </authorList>
    </citation>
    <scope>NUCLEOTIDE SEQUENCE</scope>
    <source>
        <strain evidence="1">CL356</strain>
    </source>
</reference>
<organism evidence="1 2">
    <name type="scientific">Acaulospora colombiana</name>
    <dbReference type="NCBI Taxonomy" id="27376"/>
    <lineage>
        <taxon>Eukaryota</taxon>
        <taxon>Fungi</taxon>
        <taxon>Fungi incertae sedis</taxon>
        <taxon>Mucoromycota</taxon>
        <taxon>Glomeromycotina</taxon>
        <taxon>Glomeromycetes</taxon>
        <taxon>Diversisporales</taxon>
        <taxon>Acaulosporaceae</taxon>
        <taxon>Acaulospora</taxon>
    </lineage>
</organism>
<comment type="caution">
    <text evidence="1">The sequence shown here is derived from an EMBL/GenBank/DDBJ whole genome shotgun (WGS) entry which is preliminary data.</text>
</comment>
<dbReference type="EMBL" id="CAJVPT010028991">
    <property type="protein sequence ID" value="CAG8688554.1"/>
    <property type="molecule type" value="Genomic_DNA"/>
</dbReference>